<dbReference type="GO" id="GO:0035567">
    <property type="term" value="P:non-canonical Wnt signaling pathway"/>
    <property type="evidence" value="ECO:0007669"/>
    <property type="project" value="TreeGrafter"/>
</dbReference>
<dbReference type="PROSITE" id="PS50038">
    <property type="entry name" value="FZ"/>
    <property type="match status" value="1"/>
</dbReference>
<sequence>MFCLALITVLIFQTIASSPDNCTAIASDTCKDELDYSSTSLDADAYAEAIATIKRWKPLEDSDCYSDLRKFLCGSYLPRCGDEAKPCNALCVEARDGCSPIMNQANYSWPERFDCDTFSSSPQNYSVCV</sequence>
<evidence type="ECO:0000256" key="3">
    <source>
        <dbReference type="PROSITE-ProRule" id="PRU00090"/>
    </source>
</evidence>
<evidence type="ECO:0000256" key="2">
    <source>
        <dbReference type="ARBA" id="ARBA00023157"/>
    </source>
</evidence>
<dbReference type="GO" id="GO:0060070">
    <property type="term" value="P:canonical Wnt signaling pathway"/>
    <property type="evidence" value="ECO:0007669"/>
    <property type="project" value="TreeGrafter"/>
</dbReference>
<dbReference type="CDD" id="cd07066">
    <property type="entry name" value="CRD_FZ"/>
    <property type="match status" value="1"/>
</dbReference>
<dbReference type="GO" id="GO:0042813">
    <property type="term" value="F:Wnt receptor activity"/>
    <property type="evidence" value="ECO:0007669"/>
    <property type="project" value="TreeGrafter"/>
</dbReference>
<feature type="disulfide bond" evidence="3">
    <location>
        <begin position="91"/>
        <end position="115"/>
    </location>
</feature>
<dbReference type="InterPro" id="IPR020067">
    <property type="entry name" value="Frizzled_dom"/>
</dbReference>
<feature type="chain" id="PRO_5001649711" evidence="4">
    <location>
        <begin position="18"/>
        <end position="129"/>
    </location>
</feature>
<accession>A0A068CNG9</accession>
<dbReference type="SMART" id="SM00063">
    <property type="entry name" value="FRI"/>
    <property type="match status" value="1"/>
</dbReference>
<dbReference type="PANTHER" id="PTHR11309">
    <property type="entry name" value="FRIZZLED"/>
    <property type="match status" value="1"/>
</dbReference>
<comment type="caution">
    <text evidence="3">Lacks conserved residue(s) required for the propagation of feature annotation.</text>
</comment>
<name>A0A068CNG9_HOFMI</name>
<keyword evidence="1" id="KW-0217">Developmental protein</keyword>
<dbReference type="SUPFAM" id="SSF63501">
    <property type="entry name" value="Frizzled cysteine-rich domain"/>
    <property type="match status" value="1"/>
</dbReference>
<keyword evidence="4" id="KW-0732">Signal</keyword>
<feature type="disulfide bond" evidence="3">
    <location>
        <begin position="87"/>
        <end position="128"/>
    </location>
</feature>
<dbReference type="Pfam" id="PF01392">
    <property type="entry name" value="Fz"/>
    <property type="match status" value="1"/>
</dbReference>
<feature type="domain" description="FZ" evidence="5">
    <location>
        <begin position="17"/>
        <end position="129"/>
    </location>
</feature>
<dbReference type="GO" id="GO:0005886">
    <property type="term" value="C:plasma membrane"/>
    <property type="evidence" value="ECO:0007669"/>
    <property type="project" value="TreeGrafter"/>
</dbReference>
<dbReference type="EMBL" id="KJ658741">
    <property type="protein sequence ID" value="AID23663.1"/>
    <property type="molecule type" value="mRNA"/>
</dbReference>
<keyword evidence="2 3" id="KW-1015">Disulfide bond</keyword>
<dbReference type="InterPro" id="IPR036790">
    <property type="entry name" value="Frizzled_dom_sf"/>
</dbReference>
<dbReference type="AlphaFoldDB" id="A0A068CNG9"/>
<organism evidence="6">
    <name type="scientific">Hofstenia miamia</name>
    <name type="common">Three-banded panther worm</name>
    <dbReference type="NCBI Taxonomy" id="442651"/>
    <lineage>
        <taxon>Eukaryota</taxon>
        <taxon>Metazoa</taxon>
        <taxon>Xenacoelomorpha</taxon>
        <taxon>Acoelomorpha</taxon>
        <taxon>Acoela</taxon>
        <taxon>Hofsteniidae</taxon>
        <taxon>Hofstenia</taxon>
    </lineage>
</organism>
<evidence type="ECO:0000256" key="4">
    <source>
        <dbReference type="SAM" id="SignalP"/>
    </source>
</evidence>
<evidence type="ECO:0000313" key="6">
    <source>
        <dbReference type="EMBL" id="AID23663.1"/>
    </source>
</evidence>
<reference evidence="6" key="1">
    <citation type="journal article" date="2014" name="Curr. Biol.">
        <title>Whole-body acoel regeneration is controlled by wnt and bmp-admp signaling.</title>
        <authorList>
            <person name="Srivastava M."/>
            <person name="Mazza-Curll K.L."/>
            <person name="van Wolfswinkel J.C."/>
            <person name="Reddien P.W."/>
        </authorList>
    </citation>
    <scope>NUCLEOTIDE SEQUENCE</scope>
</reference>
<evidence type="ECO:0000259" key="5">
    <source>
        <dbReference type="PROSITE" id="PS50038"/>
    </source>
</evidence>
<proteinExistence type="evidence at transcript level"/>
<dbReference type="Gene3D" id="1.10.2000.10">
    <property type="entry name" value="Frizzled cysteine-rich domain"/>
    <property type="match status" value="1"/>
</dbReference>
<dbReference type="InterPro" id="IPR015526">
    <property type="entry name" value="Frizzled/SFRP"/>
</dbReference>
<protein>
    <submittedName>
        <fullName evidence="6">Secreted frizzled-related protein-4</fullName>
    </submittedName>
</protein>
<feature type="signal peptide" evidence="4">
    <location>
        <begin position="1"/>
        <end position="17"/>
    </location>
</feature>
<dbReference type="GO" id="GO:0017147">
    <property type="term" value="F:Wnt-protein binding"/>
    <property type="evidence" value="ECO:0007669"/>
    <property type="project" value="TreeGrafter"/>
</dbReference>
<evidence type="ECO:0000256" key="1">
    <source>
        <dbReference type="ARBA" id="ARBA00022473"/>
    </source>
</evidence>